<proteinExistence type="predicted"/>
<name>A0A849P9K8_9BURK</name>
<dbReference type="AlphaFoldDB" id="A0A849P9K8"/>
<dbReference type="RefSeq" id="WP_171680320.1">
    <property type="nucleotide sequence ID" value="NZ_JABGBN010000003.1"/>
</dbReference>
<protein>
    <submittedName>
        <fullName evidence="1">Uncharacterized protein</fullName>
    </submittedName>
</protein>
<sequence length="129" mass="14978">MQESDIKCFIENRVNEEWEKKNSPLLLSSLGILLKDKFGDDKPEGVSLKKWIDSYSIDTIKYVYHKHKKAKIGLIPASQEYEWDSVDRVNNAMVSTKMDLKDFSVLLKEKLSKEELDQIPLSILLKIFS</sequence>
<evidence type="ECO:0000313" key="2">
    <source>
        <dbReference type="Proteomes" id="UP000537862"/>
    </source>
</evidence>
<dbReference type="EMBL" id="JABGBN010000003">
    <property type="protein sequence ID" value="NOL51617.1"/>
    <property type="molecule type" value="Genomic_DNA"/>
</dbReference>
<reference evidence="1 2" key="1">
    <citation type="submission" date="2020-05" db="EMBL/GenBank/DDBJ databases">
        <authorList>
            <person name="Niu N."/>
        </authorList>
    </citation>
    <scope>NUCLEOTIDE SEQUENCE [LARGE SCALE GENOMIC DNA]</scope>
    <source>
        <strain evidence="1 2">3340-03</strain>
    </source>
</reference>
<gene>
    <name evidence="1" type="ORF">HKX39_05435</name>
</gene>
<comment type="caution">
    <text evidence="1">The sequence shown here is derived from an EMBL/GenBank/DDBJ whole genome shotgun (WGS) entry which is preliminary data.</text>
</comment>
<accession>A0A849P9K8</accession>
<evidence type="ECO:0000313" key="1">
    <source>
        <dbReference type="EMBL" id="NOL51617.1"/>
    </source>
</evidence>
<dbReference type="Proteomes" id="UP000537862">
    <property type="component" value="Unassembled WGS sequence"/>
</dbReference>
<organism evidence="1 2">
    <name type="scientific">Pelistega suis</name>
    <dbReference type="NCBI Taxonomy" id="1631957"/>
    <lineage>
        <taxon>Bacteria</taxon>
        <taxon>Pseudomonadati</taxon>
        <taxon>Pseudomonadota</taxon>
        <taxon>Betaproteobacteria</taxon>
        <taxon>Burkholderiales</taxon>
        <taxon>Alcaligenaceae</taxon>
        <taxon>Pelistega</taxon>
    </lineage>
</organism>
<keyword evidence="2" id="KW-1185">Reference proteome</keyword>